<gene>
    <name evidence="1" type="ORF">GTP38_20390</name>
</gene>
<dbReference type="EMBL" id="WWCO01000017">
    <property type="protein sequence ID" value="MYM36694.1"/>
    <property type="molecule type" value="Genomic_DNA"/>
</dbReference>
<dbReference type="InterPro" id="IPR029045">
    <property type="entry name" value="ClpP/crotonase-like_dom_sf"/>
</dbReference>
<reference evidence="1 2" key="1">
    <citation type="submission" date="2019-12" db="EMBL/GenBank/DDBJ databases">
        <title>Novel species isolated from a subtropical stream in China.</title>
        <authorList>
            <person name="Lu H."/>
        </authorList>
    </citation>
    <scope>NUCLEOTIDE SEQUENCE [LARGE SCALE GENOMIC DNA]</scope>
    <source>
        <strain evidence="1 2">FT94W</strain>
    </source>
</reference>
<evidence type="ECO:0000313" key="2">
    <source>
        <dbReference type="Proteomes" id="UP000449678"/>
    </source>
</evidence>
<dbReference type="Gene3D" id="3.90.226.10">
    <property type="entry name" value="2-enoyl-CoA Hydratase, Chain A, domain 1"/>
    <property type="match status" value="1"/>
</dbReference>
<name>A0ABW9VAN9_9BURK</name>
<protein>
    <submittedName>
        <fullName evidence="1">Uncharacterized protein</fullName>
    </submittedName>
</protein>
<organism evidence="1 2">
    <name type="scientific">Duganella lactea</name>
    <dbReference type="NCBI Taxonomy" id="2692173"/>
    <lineage>
        <taxon>Bacteria</taxon>
        <taxon>Pseudomonadati</taxon>
        <taxon>Pseudomonadota</taxon>
        <taxon>Betaproteobacteria</taxon>
        <taxon>Burkholderiales</taxon>
        <taxon>Oxalobacteraceae</taxon>
        <taxon>Telluria group</taxon>
        <taxon>Duganella</taxon>
    </lineage>
</organism>
<dbReference type="SUPFAM" id="SSF52096">
    <property type="entry name" value="ClpP/crotonase"/>
    <property type="match status" value="1"/>
</dbReference>
<sequence>MDSANAILGHLNSGAHTLIINSSGGDACAGILLAREITARKTFVIVEKFCFSSCANYIFLPAYKKMLMRGAVLGFHGGVDGDHDKARNSTIPIVQREIERQRRYAQQDKEFFAQIGVNRELFKISYEITKPAEIKYTYTGTANGQVNVFTSESAATEFLGSLAAQGKPAALSISIEAISSDKVYFPNSDTLRRYGVHGILTYPYPANQNEMDKLAKTIDDAFEAVGDF</sequence>
<proteinExistence type="predicted"/>
<evidence type="ECO:0000313" key="1">
    <source>
        <dbReference type="EMBL" id="MYM36694.1"/>
    </source>
</evidence>
<accession>A0ABW9VAN9</accession>
<keyword evidence="2" id="KW-1185">Reference proteome</keyword>
<dbReference type="Proteomes" id="UP000449678">
    <property type="component" value="Unassembled WGS sequence"/>
</dbReference>
<comment type="caution">
    <text evidence="1">The sequence shown here is derived from an EMBL/GenBank/DDBJ whole genome shotgun (WGS) entry which is preliminary data.</text>
</comment>